<protein>
    <submittedName>
        <fullName evidence="1">Uncharacterized protein</fullName>
    </submittedName>
</protein>
<dbReference type="EMBL" id="CM004397">
    <property type="protein sequence ID" value="OAY37591.1"/>
    <property type="molecule type" value="Genomic_DNA"/>
</dbReference>
<name>A0A2C9V1Y6_MANES</name>
<gene>
    <name evidence="1" type="ORF">MANES_11G112900</name>
</gene>
<sequence>MDCERTNGSCLELSSSATGTRALFFNSSSWRLKRHHSANKQFLCFTLFAD</sequence>
<dbReference type="AlphaFoldDB" id="A0A2C9V1Y6"/>
<proteinExistence type="predicted"/>
<reference evidence="1" key="1">
    <citation type="submission" date="2016-02" db="EMBL/GenBank/DDBJ databases">
        <title>WGS assembly of Manihot esculenta.</title>
        <authorList>
            <person name="Bredeson J.V."/>
            <person name="Prochnik S.E."/>
            <person name="Lyons J.B."/>
            <person name="Schmutz J."/>
            <person name="Grimwood J."/>
            <person name="Vrebalov J."/>
            <person name="Bart R.S."/>
            <person name="Amuge T."/>
            <person name="Ferguson M.E."/>
            <person name="Green R."/>
            <person name="Putnam N."/>
            <person name="Stites J."/>
            <person name="Rounsley S."/>
            <person name="Rokhsar D.S."/>
        </authorList>
    </citation>
    <scope>NUCLEOTIDE SEQUENCE [LARGE SCALE GENOMIC DNA]</scope>
    <source>
        <tissue evidence="1">Leaf</tissue>
    </source>
</reference>
<organism evidence="1">
    <name type="scientific">Manihot esculenta</name>
    <name type="common">Cassava</name>
    <name type="synonym">Jatropha manihot</name>
    <dbReference type="NCBI Taxonomy" id="3983"/>
    <lineage>
        <taxon>Eukaryota</taxon>
        <taxon>Viridiplantae</taxon>
        <taxon>Streptophyta</taxon>
        <taxon>Embryophyta</taxon>
        <taxon>Tracheophyta</taxon>
        <taxon>Spermatophyta</taxon>
        <taxon>Magnoliopsida</taxon>
        <taxon>eudicotyledons</taxon>
        <taxon>Gunneridae</taxon>
        <taxon>Pentapetalae</taxon>
        <taxon>rosids</taxon>
        <taxon>fabids</taxon>
        <taxon>Malpighiales</taxon>
        <taxon>Euphorbiaceae</taxon>
        <taxon>Crotonoideae</taxon>
        <taxon>Manihoteae</taxon>
        <taxon>Manihot</taxon>
    </lineage>
</organism>
<accession>A0A2C9V1Y6</accession>
<evidence type="ECO:0000313" key="1">
    <source>
        <dbReference type="EMBL" id="OAY37591.1"/>
    </source>
</evidence>